<evidence type="ECO:0000256" key="1">
    <source>
        <dbReference type="SAM" id="SignalP"/>
    </source>
</evidence>
<dbReference type="Proteomes" id="UP000662637">
    <property type="component" value="Unassembled WGS sequence"/>
</dbReference>
<dbReference type="EMBL" id="WJEC01002845">
    <property type="protein sequence ID" value="KAF7475849.1"/>
    <property type="molecule type" value="Genomic_DNA"/>
</dbReference>
<organism evidence="3 4">
    <name type="scientific">Marmota monax</name>
    <name type="common">Woodchuck</name>
    <dbReference type="NCBI Taxonomy" id="9995"/>
    <lineage>
        <taxon>Eukaryota</taxon>
        <taxon>Metazoa</taxon>
        <taxon>Chordata</taxon>
        <taxon>Craniata</taxon>
        <taxon>Vertebrata</taxon>
        <taxon>Euteleostomi</taxon>
        <taxon>Mammalia</taxon>
        <taxon>Eutheria</taxon>
        <taxon>Euarchontoglires</taxon>
        <taxon>Glires</taxon>
        <taxon>Rodentia</taxon>
        <taxon>Sciuromorpha</taxon>
        <taxon>Sciuridae</taxon>
        <taxon>Xerinae</taxon>
        <taxon>Marmotini</taxon>
        <taxon>Marmota</taxon>
    </lineage>
</organism>
<keyword evidence="1" id="KW-0732">Signal</keyword>
<gene>
    <name evidence="2" type="ORF">GHT09_013199</name>
    <name evidence="3" type="ORF">MONAX_5E016743</name>
</gene>
<proteinExistence type="predicted"/>
<reference evidence="2" key="2">
    <citation type="submission" date="2020-08" db="EMBL/GenBank/DDBJ databases">
        <authorList>
            <person name="Shumante A."/>
            <person name="Zimin A.V."/>
            <person name="Puiu D."/>
            <person name="Salzberg S.L."/>
        </authorList>
    </citation>
    <scope>NUCLEOTIDE SEQUENCE</scope>
    <source>
        <strain evidence="2">WC2-LM</strain>
        <tissue evidence="2">Liver</tissue>
    </source>
</reference>
<dbReference type="EMBL" id="CABDUW010002125">
    <property type="protein sequence ID" value="VTJ85563.1"/>
    <property type="molecule type" value="Genomic_DNA"/>
</dbReference>
<reference evidence="3 4" key="1">
    <citation type="submission" date="2019-04" db="EMBL/GenBank/DDBJ databases">
        <authorList>
            <person name="Alioto T."/>
            <person name="Alioto T."/>
        </authorList>
    </citation>
    <scope>NUCLEOTIDE SEQUENCE [LARGE SCALE GENOMIC DNA]</scope>
</reference>
<feature type="chain" id="PRO_5036140413" evidence="1">
    <location>
        <begin position="33"/>
        <end position="80"/>
    </location>
</feature>
<accession>A0A5E4CUV5</accession>
<evidence type="ECO:0000313" key="3">
    <source>
        <dbReference type="EMBL" id="VTJ85563.1"/>
    </source>
</evidence>
<keyword evidence="4" id="KW-1185">Reference proteome</keyword>
<evidence type="ECO:0000313" key="4">
    <source>
        <dbReference type="Proteomes" id="UP000335636"/>
    </source>
</evidence>
<sequence>MKIGTQAKKLLFTCLLVLGPTSLLLQVLRWEAQPVLVPSFHTPDCPQPPWLTSVWIPSAYTPTPALLGSKDIICFCLKMI</sequence>
<name>A0A5E4CUV5_MARMO</name>
<dbReference type="Proteomes" id="UP000335636">
    <property type="component" value="Unassembled WGS sequence"/>
</dbReference>
<protein>
    <submittedName>
        <fullName evidence="3">Uncharacterized protein</fullName>
    </submittedName>
</protein>
<dbReference type="AlphaFoldDB" id="A0A5E4CUV5"/>
<evidence type="ECO:0000313" key="2">
    <source>
        <dbReference type="EMBL" id="KAF7475849.1"/>
    </source>
</evidence>
<feature type="signal peptide" evidence="1">
    <location>
        <begin position="1"/>
        <end position="32"/>
    </location>
</feature>